<evidence type="ECO:0000256" key="4">
    <source>
        <dbReference type="ARBA" id="ARBA00023136"/>
    </source>
</evidence>
<dbReference type="SUPFAM" id="SSF50182">
    <property type="entry name" value="Sm-like ribonucleoproteins"/>
    <property type="match status" value="1"/>
</dbReference>
<keyword evidence="4 5" id="KW-0472">Membrane</keyword>
<dbReference type="HOGENOM" id="CLU_952277_0_0_10"/>
<evidence type="ECO:0000313" key="8">
    <source>
        <dbReference type="Proteomes" id="UP000000310"/>
    </source>
</evidence>
<evidence type="ECO:0000256" key="1">
    <source>
        <dbReference type="ARBA" id="ARBA00004370"/>
    </source>
</evidence>
<dbReference type="InterPro" id="IPR006685">
    <property type="entry name" value="MscS_channel_2nd"/>
</dbReference>
<dbReference type="Proteomes" id="UP000000310">
    <property type="component" value="Chromosome"/>
</dbReference>
<evidence type="ECO:0000259" key="6">
    <source>
        <dbReference type="Pfam" id="PF00924"/>
    </source>
</evidence>
<dbReference type="AlphaFoldDB" id="F0S6J5"/>
<protein>
    <submittedName>
        <fullName evidence="7">MscS Mechanosensitive ion channel</fullName>
    </submittedName>
</protein>
<reference evidence="8" key="2">
    <citation type="submission" date="2011-02" db="EMBL/GenBank/DDBJ databases">
        <title>The complete genome of Pedobacter saltans DSM 12145.</title>
        <authorList>
            <consortium name="US DOE Joint Genome Institute (JGI-PGF)"/>
            <person name="Lucas S."/>
            <person name="Copeland A."/>
            <person name="Lapidus A."/>
            <person name="Bruce D."/>
            <person name="Goodwin L."/>
            <person name="Pitluck S."/>
            <person name="Kyrpides N."/>
            <person name="Mavromatis K."/>
            <person name="Pagani I."/>
            <person name="Ivanova N."/>
            <person name="Ovchinnikova G."/>
            <person name="Lu M."/>
            <person name="Detter J.C."/>
            <person name="Han C."/>
            <person name="Land M."/>
            <person name="Hauser L."/>
            <person name="Markowitz V."/>
            <person name="Cheng J.-F."/>
            <person name="Hugenholtz P."/>
            <person name="Woyke T."/>
            <person name="Wu D."/>
            <person name="Tindall B."/>
            <person name="Pomrenke H.G."/>
            <person name="Brambilla E."/>
            <person name="Klenk H.-P."/>
            <person name="Eisen J.A."/>
        </authorList>
    </citation>
    <scope>NUCLEOTIDE SEQUENCE [LARGE SCALE GENOMIC DNA]</scope>
    <source>
        <strain evidence="8">ATCC 51119 / DSM 12145 / JCM 21818 / LMG 10337 / NBRC 100064 / NCIMB 13643</strain>
    </source>
</reference>
<comment type="subcellular location">
    <subcellularLocation>
        <location evidence="1">Membrane</location>
    </subcellularLocation>
</comment>
<feature type="transmembrane region" description="Helical" evidence="5">
    <location>
        <begin position="118"/>
        <end position="137"/>
    </location>
</feature>
<dbReference type="Pfam" id="PF00924">
    <property type="entry name" value="MS_channel_2nd"/>
    <property type="match status" value="1"/>
</dbReference>
<dbReference type="EMBL" id="CP002545">
    <property type="protein sequence ID" value="ADY51071.1"/>
    <property type="molecule type" value="Genomic_DNA"/>
</dbReference>
<dbReference type="eggNOG" id="COG0668">
    <property type="taxonomic scope" value="Bacteria"/>
</dbReference>
<feature type="domain" description="Mechanosensitive ion channel MscS" evidence="6">
    <location>
        <begin position="136"/>
        <end position="202"/>
    </location>
</feature>
<dbReference type="InterPro" id="IPR010920">
    <property type="entry name" value="LSM_dom_sf"/>
</dbReference>
<dbReference type="PANTHER" id="PTHR30221:SF1">
    <property type="entry name" value="SMALL-CONDUCTANCE MECHANOSENSITIVE CHANNEL"/>
    <property type="match status" value="1"/>
</dbReference>
<sequence length="290" mass="33243">MPKLKESERSTFREISSIILKLILCVVLIYFSNQPPLWYKTVPILAKLVYSVMIFFSVSLSVSILRYFVVNIYIRKNKLKSSVKDNFILGINQIVSVLNTVFFIVALMYFLGINPIKFITSITIVAAAIALLSKEYISNMINGLIIMFADKLSLGDHIKVGNEEGKIVDITLLNVILQNEDNDMVVIPNSVIFNSVIINQSKQNVKKLTVEFEVDVSKKFTAEFLEEQLAVVLKDYKGFVVEDGFSVKTIFVKKDLVHFKVQVILNHYDKLRERKLRKELYHIILQIIAK</sequence>
<dbReference type="InterPro" id="IPR023408">
    <property type="entry name" value="MscS_beta-dom_sf"/>
</dbReference>
<organism evidence="7 8">
    <name type="scientific">Pseudopedobacter saltans (strain ATCC 51119 / DSM 12145 / JCM 21818 / CCUG 39354 / LMG 10337 / NBRC 100064 / NCIMB 13643)</name>
    <name type="common">Pedobacter saltans</name>
    <dbReference type="NCBI Taxonomy" id="762903"/>
    <lineage>
        <taxon>Bacteria</taxon>
        <taxon>Pseudomonadati</taxon>
        <taxon>Bacteroidota</taxon>
        <taxon>Sphingobacteriia</taxon>
        <taxon>Sphingobacteriales</taxon>
        <taxon>Sphingobacteriaceae</taxon>
        <taxon>Pseudopedobacter</taxon>
    </lineage>
</organism>
<keyword evidence="3 5" id="KW-1133">Transmembrane helix</keyword>
<feature type="transmembrane region" description="Helical" evidence="5">
    <location>
        <begin position="12"/>
        <end position="32"/>
    </location>
</feature>
<dbReference type="GO" id="GO:0008381">
    <property type="term" value="F:mechanosensitive monoatomic ion channel activity"/>
    <property type="evidence" value="ECO:0007669"/>
    <property type="project" value="InterPro"/>
</dbReference>
<dbReference type="InterPro" id="IPR045275">
    <property type="entry name" value="MscS_archaea/bacteria_type"/>
</dbReference>
<proteinExistence type="predicted"/>
<gene>
    <name evidence="7" type="ordered locus">Pedsa_0489</name>
</gene>
<dbReference type="RefSeq" id="WP_013631574.1">
    <property type="nucleotide sequence ID" value="NC_015177.1"/>
</dbReference>
<dbReference type="Gene3D" id="2.30.30.60">
    <property type="match status" value="1"/>
</dbReference>
<dbReference type="PANTHER" id="PTHR30221">
    <property type="entry name" value="SMALL-CONDUCTANCE MECHANOSENSITIVE CHANNEL"/>
    <property type="match status" value="1"/>
</dbReference>
<accession>F0S6J5</accession>
<dbReference type="OrthoDB" id="1522493at2"/>
<dbReference type="GO" id="GO:0016020">
    <property type="term" value="C:membrane"/>
    <property type="evidence" value="ECO:0007669"/>
    <property type="project" value="UniProtKB-SubCell"/>
</dbReference>
<dbReference type="STRING" id="762903.Pedsa_0489"/>
<evidence type="ECO:0000256" key="5">
    <source>
        <dbReference type="SAM" id="Phobius"/>
    </source>
</evidence>
<keyword evidence="2 5" id="KW-0812">Transmembrane</keyword>
<dbReference type="Gene3D" id="1.10.287.1260">
    <property type="match status" value="1"/>
</dbReference>
<evidence type="ECO:0000256" key="3">
    <source>
        <dbReference type="ARBA" id="ARBA00022989"/>
    </source>
</evidence>
<dbReference type="KEGG" id="psn:Pedsa_0489"/>
<feature type="transmembrane region" description="Helical" evidence="5">
    <location>
        <begin position="86"/>
        <end position="112"/>
    </location>
</feature>
<keyword evidence="8" id="KW-1185">Reference proteome</keyword>
<reference evidence="7 8" key="1">
    <citation type="journal article" date="2011" name="Stand. Genomic Sci.">
        <title>Complete genome sequence of the gliding, heparinolytic Pedobacter saltans type strain (113).</title>
        <authorList>
            <person name="Liolios K."/>
            <person name="Sikorski J."/>
            <person name="Lu M."/>
            <person name="Nolan M."/>
            <person name="Lapidus A."/>
            <person name="Lucas S."/>
            <person name="Hammon N."/>
            <person name="Deshpande S."/>
            <person name="Cheng J.F."/>
            <person name="Tapia R."/>
            <person name="Han C."/>
            <person name="Goodwin L."/>
            <person name="Pitluck S."/>
            <person name="Huntemann M."/>
            <person name="Ivanova N."/>
            <person name="Pagani I."/>
            <person name="Mavromatis K."/>
            <person name="Ovchinikova G."/>
            <person name="Pati A."/>
            <person name="Chen A."/>
            <person name="Palaniappan K."/>
            <person name="Land M."/>
            <person name="Hauser L."/>
            <person name="Brambilla E.M."/>
            <person name="Kotsyurbenko O."/>
            <person name="Rohde M."/>
            <person name="Tindall B.J."/>
            <person name="Abt B."/>
            <person name="Goker M."/>
            <person name="Detter J.C."/>
            <person name="Woyke T."/>
            <person name="Bristow J."/>
            <person name="Eisen J.A."/>
            <person name="Markowitz V."/>
            <person name="Hugenholtz P."/>
            <person name="Klenk H.P."/>
            <person name="Kyrpides N.C."/>
        </authorList>
    </citation>
    <scope>NUCLEOTIDE SEQUENCE [LARGE SCALE GENOMIC DNA]</scope>
    <source>
        <strain evidence="8">ATCC 51119 / DSM 12145 / JCM 21818 / LMG 10337 / NBRC 100064 / NCIMB 13643</strain>
    </source>
</reference>
<evidence type="ECO:0000313" key="7">
    <source>
        <dbReference type="EMBL" id="ADY51071.1"/>
    </source>
</evidence>
<feature type="transmembrane region" description="Helical" evidence="5">
    <location>
        <begin position="52"/>
        <end position="74"/>
    </location>
</feature>
<name>F0S6J5_PSESL</name>
<evidence type="ECO:0000256" key="2">
    <source>
        <dbReference type="ARBA" id="ARBA00022692"/>
    </source>
</evidence>